<gene>
    <name evidence="2" type="ORF">HCG48_07185</name>
</gene>
<name>A0A6H1TW56_9CYAN</name>
<evidence type="ECO:0000313" key="2">
    <source>
        <dbReference type="EMBL" id="QIZ70387.1"/>
    </source>
</evidence>
<feature type="region of interest" description="Disordered" evidence="1">
    <location>
        <begin position="25"/>
        <end position="48"/>
    </location>
</feature>
<organism evidence="2 3">
    <name type="scientific">Oxynema aestuarii AP17</name>
    <dbReference type="NCBI Taxonomy" id="2064643"/>
    <lineage>
        <taxon>Bacteria</taxon>
        <taxon>Bacillati</taxon>
        <taxon>Cyanobacteriota</taxon>
        <taxon>Cyanophyceae</taxon>
        <taxon>Oscillatoriophycideae</taxon>
        <taxon>Oscillatoriales</taxon>
        <taxon>Oscillatoriaceae</taxon>
        <taxon>Oxynema</taxon>
        <taxon>Oxynema aestuarii</taxon>
    </lineage>
</organism>
<dbReference type="KEGG" id="oxy:HCG48_07185"/>
<reference evidence="2 3" key="1">
    <citation type="submission" date="2020-04" db="EMBL/GenBank/DDBJ databases">
        <authorList>
            <person name="Basu S."/>
            <person name="Maruthanayagam V."/>
            <person name="Chakraborty S."/>
            <person name="Pramanik A."/>
            <person name="Mukherjee J."/>
            <person name="Brink B."/>
        </authorList>
    </citation>
    <scope>NUCLEOTIDE SEQUENCE [LARGE SCALE GENOMIC DNA]</scope>
    <source>
        <strain evidence="2 3">AP17</strain>
    </source>
</reference>
<evidence type="ECO:0000313" key="3">
    <source>
        <dbReference type="Proteomes" id="UP000500857"/>
    </source>
</evidence>
<dbReference type="AlphaFoldDB" id="A0A6H1TW56"/>
<proteinExistence type="predicted"/>
<evidence type="ECO:0000256" key="1">
    <source>
        <dbReference type="SAM" id="MobiDB-lite"/>
    </source>
</evidence>
<protein>
    <submittedName>
        <fullName evidence="2">Uncharacterized protein</fullName>
    </submittedName>
</protein>
<sequence>MSGILAGRAVPIGRRTRNQNRAVVGIDFDGDPDGVPPQALVDAARDRP</sequence>
<keyword evidence="3" id="KW-1185">Reference proteome</keyword>
<dbReference type="RefSeq" id="WP_168568542.1">
    <property type="nucleotide sequence ID" value="NZ_CP051167.1"/>
</dbReference>
<dbReference type="Proteomes" id="UP000500857">
    <property type="component" value="Chromosome"/>
</dbReference>
<dbReference type="EMBL" id="CP051167">
    <property type="protein sequence ID" value="QIZ70387.1"/>
    <property type="molecule type" value="Genomic_DNA"/>
</dbReference>
<accession>A0A6H1TW56</accession>